<dbReference type="Proteomes" id="UP000271374">
    <property type="component" value="Unassembled WGS sequence"/>
</dbReference>
<dbReference type="EMBL" id="RXNT01000012">
    <property type="protein sequence ID" value="RTR29515.1"/>
    <property type="molecule type" value="Genomic_DNA"/>
</dbReference>
<dbReference type="AlphaFoldDB" id="A0A3S0IR06"/>
<dbReference type="InterPro" id="IPR046152">
    <property type="entry name" value="DUF6154"/>
</dbReference>
<name>A0A3S0IR06_9BACI</name>
<evidence type="ECO:0008006" key="3">
    <source>
        <dbReference type="Google" id="ProtNLM"/>
    </source>
</evidence>
<accession>A0A3S0IR06</accession>
<protein>
    <recommendedName>
        <fullName evidence="3">Cytosolic protein</fullName>
    </recommendedName>
</protein>
<evidence type="ECO:0000313" key="1">
    <source>
        <dbReference type="EMBL" id="RTR29515.1"/>
    </source>
</evidence>
<keyword evidence="2" id="KW-1185">Reference proteome</keyword>
<sequence>MKLVDEIYEFYRDKLSGDEEDIDILTFALLEEMSYDDLLNLIKELDKQELYNLVGIYLIESLKGKFASEDYGQQRAPSLQQRNIH</sequence>
<proteinExistence type="predicted"/>
<comment type="caution">
    <text evidence="1">The sequence shown here is derived from an EMBL/GenBank/DDBJ whole genome shotgun (WGS) entry which is preliminary data.</text>
</comment>
<dbReference type="OrthoDB" id="2381948at2"/>
<dbReference type="RefSeq" id="WP_126409469.1">
    <property type="nucleotide sequence ID" value="NZ_RXNT01000012.1"/>
</dbReference>
<dbReference type="Pfam" id="PF19651">
    <property type="entry name" value="DUF6154"/>
    <property type="match status" value="1"/>
</dbReference>
<reference evidence="1 2" key="1">
    <citation type="submission" date="2018-12" db="EMBL/GenBank/DDBJ databases">
        <title>Bacillus yapensis draft genome sequence.</title>
        <authorList>
            <person name="Yu L."/>
            <person name="Xu X."/>
            <person name="Tang X."/>
        </authorList>
    </citation>
    <scope>NUCLEOTIDE SEQUENCE [LARGE SCALE GENOMIC DNA]</scope>
    <source>
        <strain evidence="1 2">XXST-01</strain>
    </source>
</reference>
<evidence type="ECO:0000313" key="2">
    <source>
        <dbReference type="Proteomes" id="UP000271374"/>
    </source>
</evidence>
<gene>
    <name evidence="1" type="ORF">EKG37_14570</name>
</gene>
<organism evidence="1 2">
    <name type="scientific">Bacillus yapensis</name>
    <dbReference type="NCBI Taxonomy" id="2492960"/>
    <lineage>
        <taxon>Bacteria</taxon>
        <taxon>Bacillati</taxon>
        <taxon>Bacillota</taxon>
        <taxon>Bacilli</taxon>
        <taxon>Bacillales</taxon>
        <taxon>Bacillaceae</taxon>
        <taxon>Bacillus</taxon>
    </lineage>
</organism>